<dbReference type="Proteomes" id="UP000315423">
    <property type="component" value="Unassembled WGS sequence"/>
</dbReference>
<dbReference type="EMBL" id="QYBA01000215">
    <property type="protein sequence ID" value="TKY91332.1"/>
    <property type="molecule type" value="Genomic_DNA"/>
</dbReference>
<evidence type="ECO:0000313" key="1">
    <source>
        <dbReference type="EMBL" id="TKY91332.1"/>
    </source>
</evidence>
<proteinExistence type="predicted"/>
<comment type="caution">
    <text evidence="1">The sequence shown here is derived from an EMBL/GenBank/DDBJ whole genome shotgun (WGS) entry which is preliminary data.</text>
</comment>
<accession>A0AC61S9B1</accession>
<gene>
    <name evidence="1" type="ORF">C5S46_06370</name>
</gene>
<evidence type="ECO:0000313" key="2">
    <source>
        <dbReference type="Proteomes" id="UP000315423"/>
    </source>
</evidence>
<organism evidence="1 2">
    <name type="scientific">Candidatus Methanomarinus sp</name>
    <dbReference type="NCBI Taxonomy" id="3386244"/>
    <lineage>
        <taxon>Archaea</taxon>
        <taxon>Methanobacteriati</taxon>
        <taxon>Methanobacteriota</taxon>
        <taxon>Stenosarchaea group</taxon>
        <taxon>Methanomicrobia</taxon>
        <taxon>Methanosarcinales</taxon>
        <taxon>ANME-2 cluster</taxon>
        <taxon>Candidatus Methanocomedenaceae</taxon>
        <taxon>Candidatus Methanomarinus</taxon>
    </lineage>
</organism>
<name>A0AC61S9B1_9EURY</name>
<sequence>MSENEMIKFEEIQSRIYTIHDVQVMLDEDLAKFYGVETRVLNQAVKRNINRFPKSYMFQLAEDETDDLISQYVISSSGHGGRRKLPYVFTEQGVAMLAGVLRSDTAIKMSIQIINAFVAMRRFITTNAHIFQRLDTLEIKQINTDKKIDAVLNAIERKEIQPKQGIFFDDQIFDAYKFVADLIRTAQRSITIIDNYIDDTVLIHLTKRNNGVKVTIFTKTISKQLALDIKKFNAQYPPIDIKEFKNSHDRFIIIDDKTVYHFGASLKDLGKKWFAFSKMDIGAIEMLARLEGSDE</sequence>
<protein>
    <submittedName>
        <fullName evidence="1">ORF6N domain-containing protein</fullName>
    </submittedName>
</protein>
<reference evidence="1" key="1">
    <citation type="submission" date="2018-09" db="EMBL/GenBank/DDBJ databases">
        <title>A genomic encyclopedia of anaerobic methanotrophic archaea.</title>
        <authorList>
            <person name="Skennerton C.T."/>
            <person name="Chadwick G.L."/>
            <person name="Laso-Perez R."/>
            <person name="Leu A.O."/>
            <person name="Speth D.R."/>
            <person name="Yu H."/>
            <person name="Morgan-Lang C."/>
            <person name="Hatzenpichler R."/>
            <person name="Goudeau D."/>
            <person name="Malmstrom R."/>
            <person name="Woyke T."/>
            <person name="Hallam S."/>
            <person name="Tyson G.W."/>
            <person name="Wegener G."/>
            <person name="Boetius A."/>
            <person name="Orphan V.J."/>
        </authorList>
    </citation>
    <scope>NUCLEOTIDE SEQUENCE</scope>
    <source>
        <strain evidence="1">CONS3730D10UFb2</strain>
    </source>
</reference>